<gene>
    <name evidence="3" type="ORF">EVA97_01745</name>
</gene>
<comment type="caution">
    <text evidence="3">The sequence shown here is derived from an EMBL/GenBank/DDBJ whole genome shotgun (WGS) entry which is preliminary data.</text>
</comment>
<name>A0A520N5J3_9GAMM</name>
<organism evidence="3 4">
    <name type="scientific">SAR86 cluster bacterium</name>
    <dbReference type="NCBI Taxonomy" id="2030880"/>
    <lineage>
        <taxon>Bacteria</taxon>
        <taxon>Pseudomonadati</taxon>
        <taxon>Pseudomonadota</taxon>
        <taxon>Gammaproteobacteria</taxon>
        <taxon>SAR86 cluster</taxon>
    </lineage>
</organism>
<dbReference type="InterPro" id="IPR000757">
    <property type="entry name" value="Beta-glucanase-like"/>
</dbReference>
<sequence>MHYLRYVFIFFIISCGGGSGGSSIIDIENSPSIISFNSSSTSVSINESITLSWQTTNTTSCNASGDWNGDKSLNGTELLNLTENKTYSFVLNCNGQNNTNSVTASVSVDVMESNEDIYEIDKESYCKSPSNNSNSYWIDHFDSSVLNPDIYTYQLGNGFFANGTWIAGWGNNEQQYYTGPGTGYAKNYNSNLNSTENAFIEDGFLKIQPIFDNTYPFADPYCSDKACQTTWDYTSARIITSSKKTIGPGNEITVCFKVPDGTGHWPAIWMLPQGFIEGNKTWPQDGEIDLMEARGRVPQAIGSAIHFANSNNSHQYISHEVTVPMNVNFQEKFHSITFRWIQDNIEMYLDTNNEPFYTEGKSSTPFNNANYPFNEEFYLLLNVASGGNFDSNQIDPTKYCNNQQCTNLSDPDRGRFVIDYIEIKSID</sequence>
<dbReference type="CDD" id="cd08023">
    <property type="entry name" value="GH16_laminarinase_like"/>
    <property type="match status" value="1"/>
</dbReference>
<dbReference type="AlphaFoldDB" id="A0A520N5J3"/>
<keyword evidence="3" id="KW-0378">Hydrolase</keyword>
<feature type="domain" description="GH16" evidence="2">
    <location>
        <begin position="111"/>
        <end position="427"/>
    </location>
</feature>
<dbReference type="InterPro" id="IPR013320">
    <property type="entry name" value="ConA-like_dom_sf"/>
</dbReference>
<dbReference type="SUPFAM" id="SSF49899">
    <property type="entry name" value="Concanavalin A-like lectins/glucanases"/>
    <property type="match status" value="1"/>
</dbReference>
<accession>A0A520N5J3</accession>
<dbReference type="PANTHER" id="PTHR10963:SF55">
    <property type="entry name" value="GLYCOSIDE HYDROLASE FAMILY 16 PROTEIN"/>
    <property type="match status" value="1"/>
</dbReference>
<dbReference type="EMBL" id="SHBJ01000008">
    <property type="protein sequence ID" value="RZO28762.1"/>
    <property type="molecule type" value="Genomic_DNA"/>
</dbReference>
<comment type="similarity">
    <text evidence="1">Belongs to the glycosyl hydrolase 16 family.</text>
</comment>
<dbReference type="Gene3D" id="2.60.120.200">
    <property type="match status" value="1"/>
</dbReference>
<protein>
    <submittedName>
        <fullName evidence="3">Glycoside hydrolase family 16 protein</fullName>
    </submittedName>
</protein>
<proteinExistence type="inferred from homology"/>
<evidence type="ECO:0000313" key="4">
    <source>
        <dbReference type="Proteomes" id="UP000315283"/>
    </source>
</evidence>
<evidence type="ECO:0000256" key="1">
    <source>
        <dbReference type="ARBA" id="ARBA00006865"/>
    </source>
</evidence>
<evidence type="ECO:0000313" key="3">
    <source>
        <dbReference type="EMBL" id="RZO28762.1"/>
    </source>
</evidence>
<dbReference type="PANTHER" id="PTHR10963">
    <property type="entry name" value="GLYCOSYL HYDROLASE-RELATED"/>
    <property type="match status" value="1"/>
</dbReference>
<dbReference type="Proteomes" id="UP000315283">
    <property type="component" value="Unassembled WGS sequence"/>
</dbReference>
<evidence type="ECO:0000259" key="2">
    <source>
        <dbReference type="PROSITE" id="PS51762"/>
    </source>
</evidence>
<dbReference type="Pfam" id="PF00722">
    <property type="entry name" value="Glyco_hydro_16"/>
    <property type="match status" value="1"/>
</dbReference>
<dbReference type="GO" id="GO:0005975">
    <property type="term" value="P:carbohydrate metabolic process"/>
    <property type="evidence" value="ECO:0007669"/>
    <property type="project" value="InterPro"/>
</dbReference>
<dbReference type="PROSITE" id="PS51762">
    <property type="entry name" value="GH16_2"/>
    <property type="match status" value="1"/>
</dbReference>
<dbReference type="InterPro" id="IPR050546">
    <property type="entry name" value="Glycosyl_Hydrlase_16"/>
</dbReference>
<reference evidence="3 4" key="1">
    <citation type="submission" date="2019-02" db="EMBL/GenBank/DDBJ databases">
        <title>Prokaryotic population dynamics and viral predation in marine succession experiment using metagenomics: the confinement effect.</title>
        <authorList>
            <person name="Haro-Moreno J.M."/>
            <person name="Rodriguez-Valera F."/>
            <person name="Lopez-Perez M."/>
        </authorList>
    </citation>
    <scope>NUCLEOTIDE SEQUENCE [LARGE SCALE GENOMIC DNA]</scope>
    <source>
        <strain evidence="3">MED-G164</strain>
    </source>
</reference>
<dbReference type="GO" id="GO:0004553">
    <property type="term" value="F:hydrolase activity, hydrolyzing O-glycosyl compounds"/>
    <property type="evidence" value="ECO:0007669"/>
    <property type="project" value="InterPro"/>
</dbReference>